<dbReference type="Pfam" id="PF00293">
    <property type="entry name" value="NUDIX"/>
    <property type="match status" value="1"/>
</dbReference>
<evidence type="ECO:0000313" key="2">
    <source>
        <dbReference type="EMBL" id="CAD9859785.1"/>
    </source>
</evidence>
<name>A0A7S2XUX9_9STRA</name>
<reference evidence="2" key="1">
    <citation type="submission" date="2021-01" db="EMBL/GenBank/DDBJ databases">
        <authorList>
            <person name="Corre E."/>
            <person name="Pelletier E."/>
            <person name="Niang G."/>
            <person name="Scheremetjew M."/>
            <person name="Finn R."/>
            <person name="Kale V."/>
            <person name="Holt S."/>
            <person name="Cochrane G."/>
            <person name="Meng A."/>
            <person name="Brown T."/>
            <person name="Cohen L."/>
        </authorList>
    </citation>
    <scope>NUCLEOTIDE SEQUENCE</scope>
    <source>
        <strain evidence="2">CCMP1661</strain>
    </source>
</reference>
<evidence type="ECO:0000259" key="1">
    <source>
        <dbReference type="PROSITE" id="PS51462"/>
    </source>
</evidence>
<dbReference type="Gene3D" id="3.90.79.10">
    <property type="entry name" value="Nucleoside Triphosphate Pyrophosphohydrolase"/>
    <property type="match status" value="1"/>
</dbReference>
<dbReference type="AlphaFoldDB" id="A0A7S2XUX9"/>
<dbReference type="CDD" id="cd18873">
    <property type="entry name" value="NUDIX_NadM_like"/>
    <property type="match status" value="1"/>
</dbReference>
<dbReference type="InterPro" id="IPR000086">
    <property type="entry name" value="NUDIX_hydrolase_dom"/>
</dbReference>
<dbReference type="EMBL" id="HBHR01004788">
    <property type="protein sequence ID" value="CAD9859785.1"/>
    <property type="molecule type" value="Transcribed_RNA"/>
</dbReference>
<dbReference type="InterPro" id="IPR015797">
    <property type="entry name" value="NUDIX_hydrolase-like_dom_sf"/>
</dbReference>
<dbReference type="PANTHER" id="PTHR43736">
    <property type="entry name" value="ADP-RIBOSE PYROPHOSPHATASE"/>
    <property type="match status" value="1"/>
</dbReference>
<sequence>MKGEVEHIYAPGTEDDARTPYRYHYRWPRPSVTTDSAVFTIEDGAAWVLLIKRLKEPFQGCWALPGGFLEDMEGLDACSARELEEETSISGLPMVQVGAFADPGRDPTRGHVLTVAYAACAPYKSIGVKAQDDAADAEWFQVSRLPPLAFDHFDIMKVAWARIQFTTTPGKSLIEAIDRGTLKPLAKYDCEKIGIGLEQLQQITPTLSGTQEVKDQT</sequence>
<accession>A0A7S2XUX9</accession>
<dbReference type="PANTHER" id="PTHR43736:SF5">
    <property type="entry name" value="NUDIX HYDROLASE DOMAIN-CONTAINING PROTEIN"/>
    <property type="match status" value="1"/>
</dbReference>
<protein>
    <recommendedName>
        <fullName evidence="1">Nudix hydrolase domain-containing protein</fullName>
    </recommendedName>
</protein>
<dbReference type="SUPFAM" id="SSF55811">
    <property type="entry name" value="Nudix"/>
    <property type="match status" value="1"/>
</dbReference>
<proteinExistence type="predicted"/>
<organism evidence="2">
    <name type="scientific">Fibrocapsa japonica</name>
    <dbReference type="NCBI Taxonomy" id="94617"/>
    <lineage>
        <taxon>Eukaryota</taxon>
        <taxon>Sar</taxon>
        <taxon>Stramenopiles</taxon>
        <taxon>Ochrophyta</taxon>
        <taxon>Raphidophyceae</taxon>
        <taxon>Chattonellales</taxon>
        <taxon>Chattonellaceae</taxon>
        <taxon>Fibrocapsa</taxon>
    </lineage>
</organism>
<dbReference type="PROSITE" id="PS51462">
    <property type="entry name" value="NUDIX"/>
    <property type="match status" value="1"/>
</dbReference>
<gene>
    <name evidence="2" type="ORF">FJAP1339_LOCUS2305</name>
</gene>
<feature type="domain" description="Nudix hydrolase" evidence="1">
    <location>
        <begin position="30"/>
        <end position="163"/>
    </location>
</feature>